<sequence length="63" mass="6895">MHVEIRGWDRRVLATLTAEAPCAVVDPGPAGRCRLSAVFEQADGSYALTWQAAEDFQQTLSKC</sequence>
<reference evidence="1 2" key="1">
    <citation type="submission" date="2024-03" db="EMBL/GenBank/DDBJ databases">
        <title>Human intestinal bacterial collection.</title>
        <authorList>
            <person name="Pauvert C."/>
            <person name="Hitch T.C.A."/>
            <person name="Clavel T."/>
        </authorList>
    </citation>
    <scope>NUCLEOTIDE SEQUENCE [LARGE SCALE GENOMIC DNA]</scope>
    <source>
        <strain evidence="1 2">CLA-JM-H11</strain>
    </source>
</reference>
<accession>A0ABV1GHY2</accession>
<evidence type="ECO:0000313" key="2">
    <source>
        <dbReference type="Proteomes" id="UP001477672"/>
    </source>
</evidence>
<gene>
    <name evidence="1" type="ORF">WMO24_13660</name>
</gene>
<organism evidence="1 2">
    <name type="scientific">Ruthenibacterium intestinale</name>
    <dbReference type="NCBI Taxonomy" id="3133163"/>
    <lineage>
        <taxon>Bacteria</taxon>
        <taxon>Bacillati</taxon>
        <taxon>Bacillota</taxon>
        <taxon>Clostridia</taxon>
        <taxon>Eubacteriales</taxon>
        <taxon>Oscillospiraceae</taxon>
        <taxon>Ruthenibacterium</taxon>
    </lineage>
</organism>
<comment type="caution">
    <text evidence="1">The sequence shown here is derived from an EMBL/GenBank/DDBJ whole genome shotgun (WGS) entry which is preliminary data.</text>
</comment>
<dbReference type="RefSeq" id="WP_349216915.1">
    <property type="nucleotide sequence ID" value="NZ_JBBMFA010000110.1"/>
</dbReference>
<evidence type="ECO:0000313" key="1">
    <source>
        <dbReference type="EMBL" id="MEQ2521465.1"/>
    </source>
</evidence>
<name>A0ABV1GHY2_9FIRM</name>
<protein>
    <submittedName>
        <fullName evidence="1">Uncharacterized protein</fullName>
    </submittedName>
</protein>
<keyword evidence="2" id="KW-1185">Reference proteome</keyword>
<proteinExistence type="predicted"/>
<dbReference type="EMBL" id="JBBMFA010000110">
    <property type="protein sequence ID" value="MEQ2521465.1"/>
    <property type="molecule type" value="Genomic_DNA"/>
</dbReference>
<dbReference type="Proteomes" id="UP001477672">
    <property type="component" value="Unassembled WGS sequence"/>
</dbReference>